<organism evidence="1 2">
    <name type="scientific">Eretmocerus hayati</name>
    <dbReference type="NCBI Taxonomy" id="131215"/>
    <lineage>
        <taxon>Eukaryota</taxon>
        <taxon>Metazoa</taxon>
        <taxon>Ecdysozoa</taxon>
        <taxon>Arthropoda</taxon>
        <taxon>Hexapoda</taxon>
        <taxon>Insecta</taxon>
        <taxon>Pterygota</taxon>
        <taxon>Neoptera</taxon>
        <taxon>Endopterygota</taxon>
        <taxon>Hymenoptera</taxon>
        <taxon>Apocrita</taxon>
        <taxon>Proctotrupomorpha</taxon>
        <taxon>Chalcidoidea</taxon>
        <taxon>Aphelinidae</taxon>
        <taxon>Aphelininae</taxon>
        <taxon>Eretmocerus</taxon>
    </lineage>
</organism>
<evidence type="ECO:0000313" key="2">
    <source>
        <dbReference type="Proteomes" id="UP001239111"/>
    </source>
</evidence>
<gene>
    <name evidence="1" type="ORF">QAD02_020842</name>
</gene>
<name>A0ACC2PP19_9HYME</name>
<proteinExistence type="predicted"/>
<protein>
    <submittedName>
        <fullName evidence="1">Uncharacterized protein</fullName>
    </submittedName>
</protein>
<reference evidence="1" key="1">
    <citation type="submission" date="2023-04" db="EMBL/GenBank/DDBJ databases">
        <title>A chromosome-level genome assembly of the parasitoid wasp Eretmocerus hayati.</title>
        <authorList>
            <person name="Zhong Y."/>
            <person name="Liu S."/>
            <person name="Liu Y."/>
        </authorList>
    </citation>
    <scope>NUCLEOTIDE SEQUENCE</scope>
    <source>
        <strain evidence="1">ZJU_SS_LIU_2023</strain>
    </source>
</reference>
<comment type="caution">
    <text evidence="1">The sequence shown here is derived from an EMBL/GenBank/DDBJ whole genome shotgun (WGS) entry which is preliminary data.</text>
</comment>
<keyword evidence="2" id="KW-1185">Reference proteome</keyword>
<sequence>MSSSGNEESLKTYNSDLIAKKRPYSNYYECAQKQDGYTSEGYSQWEGRVGFASSPKRKKKDNISANCYSKEGGASENPCIIQKRRMTRKHEEEPELNYLPSVSSNDGNIMGSISQFLGREQKEMDDMSVSIQNVSSTGNSSGPPKDVATGSDEELMSGPE</sequence>
<dbReference type="Proteomes" id="UP001239111">
    <property type="component" value="Chromosome 1"/>
</dbReference>
<evidence type="ECO:0000313" key="1">
    <source>
        <dbReference type="EMBL" id="KAJ8685049.1"/>
    </source>
</evidence>
<dbReference type="EMBL" id="CM056741">
    <property type="protein sequence ID" value="KAJ8685049.1"/>
    <property type="molecule type" value="Genomic_DNA"/>
</dbReference>
<accession>A0ACC2PP19</accession>